<protein>
    <submittedName>
        <fullName evidence="9">Hsp70 nucleotide exchange factor fes1</fullName>
    </submittedName>
</protein>
<proteinExistence type="inferred from homology"/>
<evidence type="ECO:0000256" key="6">
    <source>
        <dbReference type="ARBA" id="ARBA00024912"/>
    </source>
</evidence>
<reference evidence="9" key="1">
    <citation type="submission" date="2023-11" db="EMBL/GenBank/DDBJ databases">
        <authorList>
            <person name="Alioto T."/>
            <person name="Alioto T."/>
            <person name="Gomez Garrido J."/>
        </authorList>
    </citation>
    <scope>NUCLEOTIDE SEQUENCE</scope>
</reference>
<dbReference type="EMBL" id="CAVMBE010000067">
    <property type="protein sequence ID" value="CAK4032628.1"/>
    <property type="molecule type" value="Genomic_DNA"/>
</dbReference>
<dbReference type="FunFam" id="1.25.10.10:FF:000434">
    <property type="entry name" value="Hsp70 nucleotide exchange factor fes1"/>
    <property type="match status" value="1"/>
</dbReference>
<dbReference type="GO" id="GO:0000774">
    <property type="term" value="F:adenyl-nucleotide exchange factor activity"/>
    <property type="evidence" value="ECO:0007669"/>
    <property type="project" value="TreeGrafter"/>
</dbReference>
<evidence type="ECO:0000256" key="2">
    <source>
        <dbReference type="ARBA" id="ARBA00011045"/>
    </source>
</evidence>
<feature type="compositionally biased region" description="Low complexity" evidence="7">
    <location>
        <begin position="1"/>
        <end position="13"/>
    </location>
</feature>
<dbReference type="InterPro" id="IPR013918">
    <property type="entry name" value="Nucleotide_exch_fac_Fes1"/>
</dbReference>
<feature type="region of interest" description="Disordered" evidence="7">
    <location>
        <begin position="1"/>
        <end position="39"/>
    </location>
</feature>
<keyword evidence="5" id="KW-0810">Translation regulation</keyword>
<evidence type="ECO:0000256" key="1">
    <source>
        <dbReference type="ARBA" id="ARBA00004496"/>
    </source>
</evidence>
<dbReference type="Pfam" id="PF08609">
    <property type="entry name" value="Fes1"/>
    <property type="match status" value="1"/>
</dbReference>
<comment type="function">
    <text evidence="6">Functions as a nucleotide exchange factor (NEF) for Hsp70 chaperones which accelerates the release of ADP. Required for fully efficient Hsp70-mediated folding of proteins.</text>
</comment>
<gene>
    <name evidence="9" type="ORF">LECACI_7A007786</name>
</gene>
<feature type="domain" description="Nucleotide exchange factor Fes1" evidence="8">
    <location>
        <begin position="8"/>
        <end position="95"/>
    </location>
</feature>
<comment type="caution">
    <text evidence="9">The sequence shown here is derived from an EMBL/GenBank/DDBJ whole genome shotgun (WGS) entry which is preliminary data.</text>
</comment>
<evidence type="ECO:0000256" key="7">
    <source>
        <dbReference type="SAM" id="MobiDB-lite"/>
    </source>
</evidence>
<dbReference type="Proteomes" id="UP001296104">
    <property type="component" value="Unassembled WGS sequence"/>
</dbReference>
<dbReference type="InterPro" id="IPR011989">
    <property type="entry name" value="ARM-like"/>
</dbReference>
<keyword evidence="4" id="KW-0677">Repeat</keyword>
<evidence type="ECO:0000256" key="3">
    <source>
        <dbReference type="ARBA" id="ARBA00022490"/>
    </source>
</evidence>
<dbReference type="SUPFAM" id="SSF48371">
    <property type="entry name" value="ARM repeat"/>
    <property type="match status" value="1"/>
</dbReference>
<organism evidence="9 10">
    <name type="scientific">Lecanosticta acicola</name>
    <dbReference type="NCBI Taxonomy" id="111012"/>
    <lineage>
        <taxon>Eukaryota</taxon>
        <taxon>Fungi</taxon>
        <taxon>Dikarya</taxon>
        <taxon>Ascomycota</taxon>
        <taxon>Pezizomycotina</taxon>
        <taxon>Dothideomycetes</taxon>
        <taxon>Dothideomycetidae</taxon>
        <taxon>Mycosphaerellales</taxon>
        <taxon>Mycosphaerellaceae</taxon>
        <taxon>Lecanosticta</taxon>
    </lineage>
</organism>
<name>A0AAI8Z567_9PEZI</name>
<evidence type="ECO:0000256" key="4">
    <source>
        <dbReference type="ARBA" id="ARBA00022737"/>
    </source>
</evidence>
<dbReference type="PANTHER" id="PTHR19316">
    <property type="entry name" value="PROTEIN FOLDING REGULATOR"/>
    <property type="match status" value="1"/>
</dbReference>
<dbReference type="PANTHER" id="PTHR19316:SF18">
    <property type="entry name" value="HSP70-BINDING PROTEIN 1"/>
    <property type="match status" value="1"/>
</dbReference>
<comment type="similarity">
    <text evidence="2">Belongs to the FES1 family.</text>
</comment>
<dbReference type="GO" id="GO:0006417">
    <property type="term" value="P:regulation of translation"/>
    <property type="evidence" value="ECO:0007669"/>
    <property type="project" value="UniProtKB-KW"/>
</dbReference>
<evidence type="ECO:0000313" key="10">
    <source>
        <dbReference type="Proteomes" id="UP001296104"/>
    </source>
</evidence>
<evidence type="ECO:0000313" key="9">
    <source>
        <dbReference type="EMBL" id="CAK4032628.1"/>
    </source>
</evidence>
<accession>A0AAI8Z567</accession>
<dbReference type="Gene3D" id="1.25.10.10">
    <property type="entry name" value="Leucine-rich Repeat Variant"/>
    <property type="match status" value="1"/>
</dbReference>
<sequence>MSDQQQSLNQLLQWGIKNSDSSREAQPTEQQRDPNKGLNSKMLAELLGGPSDADRMREAMTAIVAPVDQVDLENKSIAWDNFEQLVEQIDNANNMESLGLWQPLVQQLDHDEGEMRKGAAACLNTAVQNNIKCQERLLSLGVVPKLAKMATDDPNQAVRKKAISALSSQVRNFQPGMDELEKNLPDNVWKSKKGGVDAADMEACDELIQTLRDQSTARG</sequence>
<dbReference type="GO" id="GO:0005783">
    <property type="term" value="C:endoplasmic reticulum"/>
    <property type="evidence" value="ECO:0007669"/>
    <property type="project" value="TreeGrafter"/>
</dbReference>
<dbReference type="InterPro" id="IPR050693">
    <property type="entry name" value="Hsp70_NEF-Inhibitors"/>
</dbReference>
<dbReference type="AlphaFoldDB" id="A0AAI8Z567"/>
<dbReference type="InterPro" id="IPR016024">
    <property type="entry name" value="ARM-type_fold"/>
</dbReference>
<keyword evidence="3" id="KW-0963">Cytoplasm</keyword>
<comment type="subcellular location">
    <subcellularLocation>
        <location evidence="1">Cytoplasm</location>
    </subcellularLocation>
</comment>
<evidence type="ECO:0000259" key="8">
    <source>
        <dbReference type="Pfam" id="PF08609"/>
    </source>
</evidence>
<keyword evidence="10" id="KW-1185">Reference proteome</keyword>
<evidence type="ECO:0000256" key="5">
    <source>
        <dbReference type="ARBA" id="ARBA00022845"/>
    </source>
</evidence>
<feature type="compositionally biased region" description="Polar residues" evidence="7">
    <location>
        <begin position="16"/>
        <end position="29"/>
    </location>
</feature>